<evidence type="ECO:0000313" key="1">
    <source>
        <dbReference type="EMBL" id="MDD0837917.1"/>
    </source>
</evidence>
<proteinExistence type="predicted"/>
<comment type="caution">
    <text evidence="1">The sequence shown here is derived from an EMBL/GenBank/DDBJ whole genome shotgun (WGS) entry which is preliminary data.</text>
</comment>
<sequence>MTTPAEQVSAAFAQANNYAQNALTQLESYTAAMRDAVYAQPTYNVDWVSIAAPTAITYDAPPSALTSISNDFKFDSSVLASKPADLSDSLTAPSFDIAGFTGTVPTLNLPAAPTLNYGTAPTVPSLSAVTVPDAPTVTMPSAPTLLSLSTIAFGGVDLRESMLTRLEDVPTLTLAGPTPYTYAAGPTYASDLLTALKATLQGRLAGGTGLAPAVEQAMWDRLRSREERLADANQQEVMRNSQAFGFALPSGTLAAQLREAQQAYYDKLSEVSREITIKQAELEQENLRQTIDAGIKLEAELIDYAWKIEQIAFDSAKEYAKSAIDLHNAAVQRYQALLAGYEAYEKAYKTIIDAQSMKVEVYKAQLDAEKTKAQINVALVDQYKTQVEAGMAVVELYKAQLGGTQALIALEGAKISAAGEQIRAYTASVNAETSKVEAYKAGVEAERTKIDTFKVQVDAYASYVSAQGEKARANVAYYNARVQGYSEAWRGYSARVDAERARVQAIAQQSSAMLEGYRANLARTQAQVDQDIKRWETAIGQYSRQKEYTLTVAKMNNDAVLAQRQSLLEVGKVGTQVYAQLTASAMGRINAQAQIQASSDNRVSYSYSGSTTSSVAPVTAA</sequence>
<accession>A0ABT5MVP7</accession>
<dbReference type="Proteomes" id="UP001528673">
    <property type="component" value="Unassembled WGS sequence"/>
</dbReference>
<keyword evidence="2" id="KW-1185">Reference proteome</keyword>
<name>A0ABT5MVP7_9BURK</name>
<organism evidence="1 2">
    <name type="scientific">Curvibacter cyanobacteriorum</name>
    <dbReference type="NCBI Taxonomy" id="3026422"/>
    <lineage>
        <taxon>Bacteria</taxon>
        <taxon>Pseudomonadati</taxon>
        <taxon>Pseudomonadota</taxon>
        <taxon>Betaproteobacteria</taxon>
        <taxon>Burkholderiales</taxon>
        <taxon>Comamonadaceae</taxon>
        <taxon>Curvibacter</taxon>
    </lineage>
</organism>
<dbReference type="RefSeq" id="WP_273949241.1">
    <property type="nucleotide sequence ID" value="NZ_JAQSIP010000002.1"/>
</dbReference>
<evidence type="ECO:0000313" key="2">
    <source>
        <dbReference type="Proteomes" id="UP001528673"/>
    </source>
</evidence>
<gene>
    <name evidence="1" type="ORF">PSQ40_04965</name>
</gene>
<dbReference type="EMBL" id="JAQSIP010000002">
    <property type="protein sequence ID" value="MDD0837917.1"/>
    <property type="molecule type" value="Genomic_DNA"/>
</dbReference>
<reference evidence="1 2" key="1">
    <citation type="submission" date="2023-02" db="EMBL/GenBank/DDBJ databases">
        <title>Bacterial whole genomic sequence of Curvibacter sp. HBC61.</title>
        <authorList>
            <person name="Le V."/>
            <person name="Ko S.-R."/>
            <person name="Ahn C.-Y."/>
            <person name="Oh H.-M."/>
        </authorList>
    </citation>
    <scope>NUCLEOTIDE SEQUENCE [LARGE SCALE GENOMIC DNA]</scope>
    <source>
        <strain evidence="1 2">HBC61</strain>
    </source>
</reference>
<protein>
    <recommendedName>
        <fullName evidence="3">Outer membrane efflux protein</fullName>
    </recommendedName>
</protein>
<evidence type="ECO:0008006" key="3">
    <source>
        <dbReference type="Google" id="ProtNLM"/>
    </source>
</evidence>